<keyword evidence="3" id="KW-1185">Reference proteome</keyword>
<dbReference type="EMBL" id="BMAR01000001">
    <property type="protein sequence ID" value="GFR41213.1"/>
    <property type="molecule type" value="Genomic_DNA"/>
</dbReference>
<evidence type="ECO:0000313" key="2">
    <source>
        <dbReference type="EMBL" id="GFR41213.1"/>
    </source>
</evidence>
<protein>
    <recommendedName>
        <fullName evidence="4">GH16 domain-containing protein</fullName>
    </recommendedName>
</protein>
<reference evidence="2 3" key="1">
    <citation type="journal article" date="2021" name="Sci. Rep.">
        <title>Genome sequencing of the multicellular alga Astrephomene provides insights into convergent evolution of germ-soma differentiation.</title>
        <authorList>
            <person name="Yamashita S."/>
            <person name="Yamamoto K."/>
            <person name="Matsuzaki R."/>
            <person name="Suzuki S."/>
            <person name="Yamaguchi H."/>
            <person name="Hirooka S."/>
            <person name="Minakuchi Y."/>
            <person name="Miyagishima S."/>
            <person name="Kawachi M."/>
            <person name="Toyoda A."/>
            <person name="Nozaki H."/>
        </authorList>
    </citation>
    <scope>NUCLEOTIDE SEQUENCE [LARGE SCALE GENOMIC DNA]</scope>
    <source>
        <strain evidence="2 3">NIES-4017</strain>
    </source>
</reference>
<comment type="caution">
    <text evidence="2">The sequence shown here is derived from an EMBL/GenBank/DDBJ whole genome shotgun (WGS) entry which is preliminary data.</text>
</comment>
<dbReference type="AlphaFoldDB" id="A0AAD3DIB3"/>
<comment type="similarity">
    <text evidence="1">Belongs to the glycosyl hydrolase 16 family.</text>
</comment>
<dbReference type="Proteomes" id="UP001054857">
    <property type="component" value="Unassembled WGS sequence"/>
</dbReference>
<dbReference type="SUPFAM" id="SSF49899">
    <property type="entry name" value="Concanavalin A-like lectins/glucanases"/>
    <property type="match status" value="1"/>
</dbReference>
<accession>A0AAD3DIB3</accession>
<gene>
    <name evidence="2" type="ORF">Agub_g1884</name>
</gene>
<feature type="non-terminal residue" evidence="2">
    <location>
        <position position="1"/>
    </location>
</feature>
<evidence type="ECO:0000256" key="1">
    <source>
        <dbReference type="ARBA" id="ARBA00006865"/>
    </source>
</evidence>
<evidence type="ECO:0008006" key="4">
    <source>
        <dbReference type="Google" id="ProtNLM"/>
    </source>
</evidence>
<dbReference type="PANTHER" id="PTHR10963">
    <property type="entry name" value="GLYCOSYL HYDROLASE-RELATED"/>
    <property type="match status" value="1"/>
</dbReference>
<sequence>VYGGWQSEPWNGCYFAKGTFDASAHTPYWNRVSVVMAQSGMSFYVNDTLVQTFGSDKWFTGGVLDKSTNFLAPFDQPFYLILNMAVGGNYPAEQTDGLVITDSKHAPYKFLIDWVRVYRLP</sequence>
<name>A0AAD3DIB3_9CHLO</name>
<proteinExistence type="inferred from homology"/>
<dbReference type="PANTHER" id="PTHR10963:SF55">
    <property type="entry name" value="GLYCOSIDE HYDROLASE FAMILY 16 PROTEIN"/>
    <property type="match status" value="1"/>
</dbReference>
<dbReference type="Gene3D" id="2.60.120.200">
    <property type="match status" value="1"/>
</dbReference>
<evidence type="ECO:0000313" key="3">
    <source>
        <dbReference type="Proteomes" id="UP001054857"/>
    </source>
</evidence>
<organism evidence="2 3">
    <name type="scientific">Astrephomene gubernaculifera</name>
    <dbReference type="NCBI Taxonomy" id="47775"/>
    <lineage>
        <taxon>Eukaryota</taxon>
        <taxon>Viridiplantae</taxon>
        <taxon>Chlorophyta</taxon>
        <taxon>core chlorophytes</taxon>
        <taxon>Chlorophyceae</taxon>
        <taxon>CS clade</taxon>
        <taxon>Chlamydomonadales</taxon>
        <taxon>Astrephomenaceae</taxon>
        <taxon>Astrephomene</taxon>
    </lineage>
</organism>
<dbReference type="InterPro" id="IPR013320">
    <property type="entry name" value="ConA-like_dom_sf"/>
</dbReference>
<dbReference type="InterPro" id="IPR050546">
    <property type="entry name" value="Glycosyl_Hydrlase_16"/>
</dbReference>